<dbReference type="Pfam" id="PF00989">
    <property type="entry name" value="PAS"/>
    <property type="match status" value="1"/>
</dbReference>
<dbReference type="AlphaFoldDB" id="A0A154BQ23"/>
<dbReference type="InterPro" id="IPR003593">
    <property type="entry name" value="AAA+_ATPase"/>
</dbReference>
<dbReference type="Gene3D" id="3.40.50.10660">
    <property type="entry name" value="PrpR receptor domain-like"/>
    <property type="match status" value="1"/>
</dbReference>
<dbReference type="InterPro" id="IPR009057">
    <property type="entry name" value="Homeodomain-like_sf"/>
</dbReference>
<dbReference type="InterPro" id="IPR025944">
    <property type="entry name" value="Sigma_54_int_dom_CS"/>
</dbReference>
<feature type="domain" description="Sigma-54 factor interaction" evidence="5">
    <location>
        <begin position="322"/>
        <end position="552"/>
    </location>
</feature>
<evidence type="ECO:0000313" key="8">
    <source>
        <dbReference type="Proteomes" id="UP000076268"/>
    </source>
</evidence>
<keyword evidence="2" id="KW-0067">ATP-binding</keyword>
<dbReference type="Pfam" id="PF02954">
    <property type="entry name" value="HTH_8"/>
    <property type="match status" value="1"/>
</dbReference>
<dbReference type="CDD" id="cd00009">
    <property type="entry name" value="AAA"/>
    <property type="match status" value="1"/>
</dbReference>
<dbReference type="PROSITE" id="PS50045">
    <property type="entry name" value="SIGMA54_INTERACT_4"/>
    <property type="match status" value="1"/>
</dbReference>
<dbReference type="PROSITE" id="PS00675">
    <property type="entry name" value="SIGMA54_INTERACT_1"/>
    <property type="match status" value="1"/>
</dbReference>
<evidence type="ECO:0000256" key="2">
    <source>
        <dbReference type="ARBA" id="ARBA00022840"/>
    </source>
</evidence>
<dbReference type="RefSeq" id="WP_066240781.1">
    <property type="nucleotide sequence ID" value="NZ_LSGP01000017.1"/>
</dbReference>
<dbReference type="Gene3D" id="3.40.50.300">
    <property type="entry name" value="P-loop containing nucleotide triphosphate hydrolases"/>
    <property type="match status" value="1"/>
</dbReference>
<dbReference type="STRING" id="1794912.AXX12_06225"/>
<dbReference type="GO" id="GO:0000156">
    <property type="term" value="F:phosphorelay response regulator activity"/>
    <property type="evidence" value="ECO:0007669"/>
    <property type="project" value="InterPro"/>
</dbReference>
<dbReference type="Pfam" id="PF06506">
    <property type="entry name" value="PrpR_N"/>
    <property type="match status" value="1"/>
</dbReference>
<dbReference type="InterPro" id="IPR002197">
    <property type="entry name" value="HTH_Fis"/>
</dbReference>
<dbReference type="SMART" id="SM00382">
    <property type="entry name" value="AAA"/>
    <property type="match status" value="1"/>
</dbReference>
<dbReference type="FunFam" id="3.40.50.300:FF:000006">
    <property type="entry name" value="DNA-binding transcriptional regulator NtrC"/>
    <property type="match status" value="1"/>
</dbReference>
<dbReference type="PANTHER" id="PTHR32071">
    <property type="entry name" value="TRANSCRIPTIONAL REGULATORY PROTEIN"/>
    <property type="match status" value="1"/>
</dbReference>
<dbReference type="InterPro" id="IPR058031">
    <property type="entry name" value="AAA_lid_NorR"/>
</dbReference>
<dbReference type="SUPFAM" id="SSF159800">
    <property type="entry name" value="PrpR receptor domain-like"/>
    <property type="match status" value="1"/>
</dbReference>
<sequence length="631" mass="70174">MIRIALIAPYETLKKLADDTFADYPDKDVTLTTIYAIGVKVVPSLQLDCDAIIARGATAAAIRQIYRDIPVIDLQVTGYDIIRAVYRCRQDHGAGKVAIIGSGNMIYGVQSILDVLGEDICCYTISKEDDAEFCVLQARHSGVEAVIGGAMTVEIAKRLGLKTVLIQSGQEAVLQAIDEAVRTTRVALQERAHAERFKAIMDYAYEGIIAVDGEGCITVFNKSAQRATGVPRQIALGKHIQGVLPDIRLSRVLTSGEEEIGELQSINGVMVAENLIPIKIKNKVVGAVATFQNVDKLQELEGNIRKKIHQKGLTAKYTFQDFIGDSQEIRDTIEIARQFSQVESNILITGETGTGKELLAQSVHNASDRRKGPFVAVNCAALPESLLESELFGYVEGAFTGAAKGGKAGLFELAHQGTIFLDEVSEIPYRLQGRLLRVLQEREIMRLGHDRVIPVDVRVVSATNKNLKQLTRQGSFRQDLLYRLDVLGIFIPPLRKRREDILILFFRYLAINNDKFDKQAQRLTPEAKKLLLDYDWPGNVRELSNVCERIVVLSAGRTIDVSDIRRVLAVDESLPEHEEQQPRRLNQATNLREEERLSVRNALAATRGNKTKAANLLGISRTTLWRRIREL</sequence>
<dbReference type="EMBL" id="LSGP01000017">
    <property type="protein sequence ID" value="KYZ76036.1"/>
    <property type="molecule type" value="Genomic_DNA"/>
</dbReference>
<name>A0A154BQ23_ANASB</name>
<dbReference type="PROSITE" id="PS00688">
    <property type="entry name" value="SIGMA54_INTERACT_3"/>
    <property type="match status" value="1"/>
</dbReference>
<dbReference type="OrthoDB" id="9771372at2"/>
<dbReference type="Pfam" id="PF25601">
    <property type="entry name" value="AAA_lid_14"/>
    <property type="match status" value="1"/>
</dbReference>
<dbReference type="SUPFAM" id="SSF55785">
    <property type="entry name" value="PYP-like sensor domain (PAS domain)"/>
    <property type="match status" value="1"/>
</dbReference>
<dbReference type="SMART" id="SM00091">
    <property type="entry name" value="PAS"/>
    <property type="match status" value="1"/>
</dbReference>
<dbReference type="InterPro" id="IPR002078">
    <property type="entry name" value="Sigma_54_int"/>
</dbReference>
<keyword evidence="3" id="KW-0805">Transcription regulation</keyword>
<evidence type="ECO:0000259" key="5">
    <source>
        <dbReference type="PROSITE" id="PS50045"/>
    </source>
</evidence>
<reference evidence="7 8" key="1">
    <citation type="submission" date="2016-02" db="EMBL/GenBank/DDBJ databases">
        <title>Anaerosporomusa subterraneum gen. nov., sp. nov., a spore-forming obligate anaerobe isolated from saprolite.</title>
        <authorList>
            <person name="Choi J.K."/>
            <person name="Shah M."/>
            <person name="Yee N."/>
        </authorList>
    </citation>
    <scope>NUCLEOTIDE SEQUENCE [LARGE SCALE GENOMIC DNA]</scope>
    <source>
        <strain evidence="7 8">RU4</strain>
    </source>
</reference>
<dbReference type="InterPro" id="IPR010524">
    <property type="entry name" value="Sig_transdc_resp-reg_PrpR_N"/>
</dbReference>
<dbReference type="PROSITE" id="PS50112">
    <property type="entry name" value="PAS"/>
    <property type="match status" value="1"/>
</dbReference>
<dbReference type="GO" id="GO:0006355">
    <property type="term" value="P:regulation of DNA-templated transcription"/>
    <property type="evidence" value="ECO:0007669"/>
    <property type="project" value="InterPro"/>
</dbReference>
<dbReference type="PANTHER" id="PTHR32071:SF57">
    <property type="entry name" value="C4-DICARBOXYLATE TRANSPORT TRANSCRIPTIONAL REGULATORY PROTEIN DCTD"/>
    <property type="match status" value="1"/>
</dbReference>
<dbReference type="Gene3D" id="1.10.10.60">
    <property type="entry name" value="Homeodomain-like"/>
    <property type="match status" value="1"/>
</dbReference>
<evidence type="ECO:0000256" key="3">
    <source>
        <dbReference type="ARBA" id="ARBA00023015"/>
    </source>
</evidence>
<evidence type="ECO:0000256" key="4">
    <source>
        <dbReference type="ARBA" id="ARBA00023163"/>
    </source>
</evidence>
<evidence type="ECO:0000256" key="1">
    <source>
        <dbReference type="ARBA" id="ARBA00022741"/>
    </source>
</evidence>
<gene>
    <name evidence="7" type="ORF">AXX12_06225</name>
</gene>
<dbReference type="InterPro" id="IPR025662">
    <property type="entry name" value="Sigma_54_int_dom_ATP-bd_1"/>
</dbReference>
<keyword evidence="1" id="KW-0547">Nucleotide-binding</keyword>
<dbReference type="NCBIfam" id="TIGR00229">
    <property type="entry name" value="sensory_box"/>
    <property type="match status" value="1"/>
</dbReference>
<dbReference type="InterPro" id="IPR035965">
    <property type="entry name" value="PAS-like_dom_sf"/>
</dbReference>
<proteinExistence type="predicted"/>
<dbReference type="Gene3D" id="3.30.450.20">
    <property type="entry name" value="PAS domain"/>
    <property type="match status" value="1"/>
</dbReference>
<evidence type="ECO:0000313" key="7">
    <source>
        <dbReference type="EMBL" id="KYZ76036.1"/>
    </source>
</evidence>
<dbReference type="GO" id="GO:0005524">
    <property type="term" value="F:ATP binding"/>
    <property type="evidence" value="ECO:0007669"/>
    <property type="project" value="UniProtKB-KW"/>
</dbReference>
<dbReference type="Proteomes" id="UP000076268">
    <property type="component" value="Unassembled WGS sequence"/>
</dbReference>
<feature type="domain" description="PAS" evidence="6">
    <location>
        <begin position="193"/>
        <end position="238"/>
    </location>
</feature>
<organism evidence="7 8">
    <name type="scientific">Anaerosporomusa subterranea</name>
    <dbReference type="NCBI Taxonomy" id="1794912"/>
    <lineage>
        <taxon>Bacteria</taxon>
        <taxon>Bacillati</taxon>
        <taxon>Bacillota</taxon>
        <taxon>Negativicutes</taxon>
        <taxon>Acetonemataceae</taxon>
        <taxon>Anaerosporomusa</taxon>
    </lineage>
</organism>
<dbReference type="PRINTS" id="PR01590">
    <property type="entry name" value="HTHFIS"/>
</dbReference>
<dbReference type="CDD" id="cd00130">
    <property type="entry name" value="PAS"/>
    <property type="match status" value="1"/>
</dbReference>
<keyword evidence="8" id="KW-1185">Reference proteome</keyword>
<dbReference type="InterPro" id="IPR013767">
    <property type="entry name" value="PAS_fold"/>
</dbReference>
<dbReference type="SUPFAM" id="SSF46689">
    <property type="entry name" value="Homeodomain-like"/>
    <property type="match status" value="1"/>
</dbReference>
<dbReference type="InterPro" id="IPR000014">
    <property type="entry name" value="PAS"/>
</dbReference>
<dbReference type="InterPro" id="IPR027417">
    <property type="entry name" value="P-loop_NTPase"/>
</dbReference>
<keyword evidence="4" id="KW-0804">Transcription</keyword>
<dbReference type="Gene3D" id="1.10.8.60">
    <property type="match status" value="1"/>
</dbReference>
<dbReference type="Pfam" id="PF00158">
    <property type="entry name" value="Sigma54_activat"/>
    <property type="match status" value="1"/>
</dbReference>
<protein>
    <submittedName>
        <fullName evidence="7">Fis family transcriptional regulator</fullName>
    </submittedName>
</protein>
<dbReference type="GO" id="GO:0043565">
    <property type="term" value="F:sequence-specific DNA binding"/>
    <property type="evidence" value="ECO:0007669"/>
    <property type="project" value="InterPro"/>
</dbReference>
<dbReference type="SUPFAM" id="SSF52540">
    <property type="entry name" value="P-loop containing nucleoside triphosphate hydrolases"/>
    <property type="match status" value="1"/>
</dbReference>
<comment type="caution">
    <text evidence="7">The sequence shown here is derived from an EMBL/GenBank/DDBJ whole genome shotgun (WGS) entry which is preliminary data.</text>
</comment>
<accession>A0A154BQ23</accession>
<evidence type="ECO:0000259" key="6">
    <source>
        <dbReference type="PROSITE" id="PS50112"/>
    </source>
</evidence>
<dbReference type="Gene3D" id="3.40.50.2300">
    <property type="match status" value="1"/>
</dbReference>